<gene>
    <name evidence="1" type="ORF">E2562_001663</name>
</gene>
<sequence>MRAKYDRAVNPFEEIAFSFHGGKDSTLRFTTGNYLDRFKSGLEALPKEKPTKAILLGTRNGDPKAS</sequence>
<comment type="caution">
    <text evidence="1">The sequence shown here is derived from an EMBL/GenBank/DDBJ whole genome shotgun (WGS) entry which is preliminary data.</text>
</comment>
<evidence type="ECO:0000313" key="1">
    <source>
        <dbReference type="EMBL" id="KAF0897970.1"/>
    </source>
</evidence>
<proteinExistence type="predicted"/>
<dbReference type="AlphaFoldDB" id="A0A6G1CCU8"/>
<protein>
    <submittedName>
        <fullName evidence="1">Uncharacterized protein</fullName>
    </submittedName>
</protein>
<name>A0A6G1CCU8_9ORYZ</name>
<accession>A0A6G1CCU8</accession>
<evidence type="ECO:0000313" key="2">
    <source>
        <dbReference type="Proteomes" id="UP000479710"/>
    </source>
</evidence>
<keyword evidence="2" id="KW-1185">Reference proteome</keyword>
<reference evidence="1 2" key="1">
    <citation type="submission" date="2019-11" db="EMBL/GenBank/DDBJ databases">
        <title>Whole genome sequence of Oryza granulata.</title>
        <authorList>
            <person name="Li W."/>
        </authorList>
    </citation>
    <scope>NUCLEOTIDE SEQUENCE [LARGE SCALE GENOMIC DNA]</scope>
    <source>
        <strain evidence="2">cv. Menghai</strain>
        <tissue evidence="1">Leaf</tissue>
    </source>
</reference>
<dbReference type="Proteomes" id="UP000479710">
    <property type="component" value="Unassembled WGS sequence"/>
</dbReference>
<organism evidence="1 2">
    <name type="scientific">Oryza meyeriana var. granulata</name>
    <dbReference type="NCBI Taxonomy" id="110450"/>
    <lineage>
        <taxon>Eukaryota</taxon>
        <taxon>Viridiplantae</taxon>
        <taxon>Streptophyta</taxon>
        <taxon>Embryophyta</taxon>
        <taxon>Tracheophyta</taxon>
        <taxon>Spermatophyta</taxon>
        <taxon>Magnoliopsida</taxon>
        <taxon>Liliopsida</taxon>
        <taxon>Poales</taxon>
        <taxon>Poaceae</taxon>
        <taxon>BOP clade</taxon>
        <taxon>Oryzoideae</taxon>
        <taxon>Oryzeae</taxon>
        <taxon>Oryzinae</taxon>
        <taxon>Oryza</taxon>
        <taxon>Oryza meyeriana</taxon>
    </lineage>
</organism>
<dbReference type="OrthoDB" id="270728at2759"/>
<dbReference type="EMBL" id="SPHZ02000009">
    <property type="protein sequence ID" value="KAF0897970.1"/>
    <property type="molecule type" value="Genomic_DNA"/>
</dbReference>